<organism evidence="3 4">
    <name type="scientific">Trichonephila inaurata madagascariensis</name>
    <dbReference type="NCBI Taxonomy" id="2747483"/>
    <lineage>
        <taxon>Eukaryota</taxon>
        <taxon>Metazoa</taxon>
        <taxon>Ecdysozoa</taxon>
        <taxon>Arthropoda</taxon>
        <taxon>Chelicerata</taxon>
        <taxon>Arachnida</taxon>
        <taxon>Araneae</taxon>
        <taxon>Araneomorphae</taxon>
        <taxon>Entelegynae</taxon>
        <taxon>Araneoidea</taxon>
        <taxon>Nephilidae</taxon>
        <taxon>Trichonephila</taxon>
        <taxon>Trichonephila inaurata</taxon>
    </lineage>
</organism>
<dbReference type="OrthoDB" id="2506647at2759"/>
<reference evidence="3" key="1">
    <citation type="submission" date="2020-08" db="EMBL/GenBank/DDBJ databases">
        <title>Multicomponent nature underlies the extraordinary mechanical properties of spider dragline silk.</title>
        <authorList>
            <person name="Kono N."/>
            <person name="Nakamura H."/>
            <person name="Mori M."/>
            <person name="Yoshida Y."/>
            <person name="Ohtoshi R."/>
            <person name="Malay A.D."/>
            <person name="Moran D.A.P."/>
            <person name="Tomita M."/>
            <person name="Numata K."/>
            <person name="Arakawa K."/>
        </authorList>
    </citation>
    <scope>NUCLEOTIDE SEQUENCE</scope>
</reference>
<dbReference type="Proteomes" id="UP000886998">
    <property type="component" value="Unassembled WGS sequence"/>
</dbReference>
<keyword evidence="4" id="KW-1185">Reference proteome</keyword>
<dbReference type="EMBL" id="BMAV01019037">
    <property type="protein sequence ID" value="GFY71702.1"/>
    <property type="molecule type" value="Genomic_DNA"/>
</dbReference>
<gene>
    <name evidence="3" type="primary">NCL1_39397</name>
    <name evidence="3" type="ORF">TNIN_389161</name>
</gene>
<accession>A0A8X6YJK0</accession>
<feature type="region of interest" description="Disordered" evidence="1">
    <location>
        <begin position="155"/>
        <end position="188"/>
    </location>
</feature>
<feature type="chain" id="PRO_5036448568" evidence="2">
    <location>
        <begin position="23"/>
        <end position="188"/>
    </location>
</feature>
<feature type="region of interest" description="Disordered" evidence="1">
    <location>
        <begin position="99"/>
        <end position="124"/>
    </location>
</feature>
<dbReference type="AlphaFoldDB" id="A0A8X6YJK0"/>
<evidence type="ECO:0000313" key="4">
    <source>
        <dbReference type="Proteomes" id="UP000886998"/>
    </source>
</evidence>
<name>A0A8X6YJK0_9ARAC</name>
<keyword evidence="2" id="KW-0732">Signal</keyword>
<dbReference type="InterPro" id="IPR036610">
    <property type="entry name" value="PEBP-like_sf"/>
</dbReference>
<protein>
    <submittedName>
        <fullName evidence="3">OV-16 antigen</fullName>
    </submittedName>
</protein>
<comment type="caution">
    <text evidence="3">The sequence shown here is derived from an EMBL/GenBank/DDBJ whole genome shotgun (WGS) entry which is preliminary data.</text>
</comment>
<proteinExistence type="predicted"/>
<evidence type="ECO:0000256" key="1">
    <source>
        <dbReference type="SAM" id="MobiDB-lite"/>
    </source>
</evidence>
<dbReference type="SUPFAM" id="SSF49777">
    <property type="entry name" value="PEBP-like"/>
    <property type="match status" value="1"/>
</dbReference>
<evidence type="ECO:0000313" key="3">
    <source>
        <dbReference type="EMBL" id="GFY71702.1"/>
    </source>
</evidence>
<feature type="compositionally biased region" description="Polar residues" evidence="1">
    <location>
        <begin position="171"/>
        <end position="188"/>
    </location>
</feature>
<dbReference type="Gene3D" id="3.90.280.10">
    <property type="entry name" value="PEBP-like"/>
    <property type="match status" value="1"/>
</dbReference>
<sequence length="188" mass="21355">MAFRLEHWIFVISSLCISSLQGGCDLNKFKEKGIVPSLVPQMPTKVIEVTYKDKPIECGDELLQNETQFQPALRFTGLNERKLHTLFMLYFQEEQCKSKEDQSGPEESYLGGQARTTRIDTPYSSTNNMVANNLSRIKEMDDPAIIFRDIKFQRTRSPTAGAESEEWKIQLSPSRTKSTLQTARSPGA</sequence>
<evidence type="ECO:0000256" key="2">
    <source>
        <dbReference type="SAM" id="SignalP"/>
    </source>
</evidence>
<feature type="signal peptide" evidence="2">
    <location>
        <begin position="1"/>
        <end position="22"/>
    </location>
</feature>